<feature type="region of interest" description="Disordered" evidence="1">
    <location>
        <begin position="68"/>
        <end position="114"/>
    </location>
</feature>
<protein>
    <submittedName>
        <fullName evidence="2">Uncharacterized protein</fullName>
    </submittedName>
</protein>
<gene>
    <name evidence="2" type="ORF">NCTC11112_00208</name>
</gene>
<dbReference type="Proteomes" id="UP000254817">
    <property type="component" value="Unassembled WGS sequence"/>
</dbReference>
<evidence type="ECO:0000313" key="3">
    <source>
        <dbReference type="Proteomes" id="UP000254817"/>
    </source>
</evidence>
<accession>A0A376MHA1</accession>
<organism evidence="2 3">
    <name type="scientific">Escherichia coli</name>
    <dbReference type="NCBI Taxonomy" id="562"/>
    <lineage>
        <taxon>Bacteria</taxon>
        <taxon>Pseudomonadati</taxon>
        <taxon>Pseudomonadota</taxon>
        <taxon>Gammaproteobacteria</taxon>
        <taxon>Enterobacterales</taxon>
        <taxon>Enterobacteriaceae</taxon>
        <taxon>Escherichia</taxon>
    </lineage>
</organism>
<dbReference type="AlphaFoldDB" id="A0A376MHA1"/>
<name>A0A376MHA1_ECOLX</name>
<dbReference type="EMBL" id="UGAW01000001">
    <property type="protein sequence ID" value="STG49822.1"/>
    <property type="molecule type" value="Genomic_DNA"/>
</dbReference>
<reference evidence="2 3" key="1">
    <citation type="submission" date="2018-06" db="EMBL/GenBank/DDBJ databases">
        <authorList>
            <consortium name="Pathogen Informatics"/>
            <person name="Doyle S."/>
        </authorList>
    </citation>
    <scope>NUCLEOTIDE SEQUENCE [LARGE SCALE GENOMIC DNA]</scope>
    <source>
        <strain evidence="2 3">NCTC11112</strain>
    </source>
</reference>
<evidence type="ECO:0000256" key="1">
    <source>
        <dbReference type="SAM" id="MobiDB-lite"/>
    </source>
</evidence>
<proteinExistence type="predicted"/>
<sequence length="114" mass="13148">MTALPDPQRRYCQRKQRTEANANGHDRDAYHYRQRVNAQHQQHSAVFAKVLYCNRIPAPTLFLPRSCSNALSGNDKKAPQHTNQHQQGIGWQQLVLQGENQYHHANQNPGWHTA</sequence>
<evidence type="ECO:0000313" key="2">
    <source>
        <dbReference type="EMBL" id="STG49822.1"/>
    </source>
</evidence>
<feature type="compositionally biased region" description="Polar residues" evidence="1">
    <location>
        <begin position="80"/>
        <end position="114"/>
    </location>
</feature>
<feature type="region of interest" description="Disordered" evidence="1">
    <location>
        <begin position="1"/>
        <end position="28"/>
    </location>
</feature>